<evidence type="ECO:0000313" key="3">
    <source>
        <dbReference type="EMBL" id="KAB2604791.1"/>
    </source>
</evidence>
<proteinExistence type="predicted"/>
<organism evidence="3 4">
    <name type="scientific">Pyrus ussuriensis x Pyrus communis</name>
    <dbReference type="NCBI Taxonomy" id="2448454"/>
    <lineage>
        <taxon>Eukaryota</taxon>
        <taxon>Viridiplantae</taxon>
        <taxon>Streptophyta</taxon>
        <taxon>Embryophyta</taxon>
        <taxon>Tracheophyta</taxon>
        <taxon>Spermatophyta</taxon>
        <taxon>Magnoliopsida</taxon>
        <taxon>eudicotyledons</taxon>
        <taxon>Gunneridae</taxon>
        <taxon>Pentapetalae</taxon>
        <taxon>rosids</taxon>
        <taxon>fabids</taxon>
        <taxon>Rosales</taxon>
        <taxon>Rosaceae</taxon>
        <taxon>Amygdaloideae</taxon>
        <taxon>Maleae</taxon>
        <taxon>Pyrus</taxon>
    </lineage>
</organism>
<gene>
    <name evidence="3" type="ORF">D8674_038785</name>
</gene>
<dbReference type="OrthoDB" id="1258364at2759"/>
<dbReference type="EMBL" id="SMOL01000581">
    <property type="protein sequence ID" value="KAB2604791.1"/>
    <property type="molecule type" value="Genomic_DNA"/>
</dbReference>
<feature type="region of interest" description="Disordered" evidence="1">
    <location>
        <begin position="486"/>
        <end position="507"/>
    </location>
</feature>
<name>A0A5N5FT44_9ROSA</name>
<dbReference type="InterPro" id="IPR044824">
    <property type="entry name" value="MAIN-like"/>
</dbReference>
<feature type="domain" description="Aminotransferase-like plant mobile" evidence="2">
    <location>
        <begin position="108"/>
        <end position="322"/>
    </location>
</feature>
<dbReference type="PANTHER" id="PTHR46033">
    <property type="entry name" value="PROTEIN MAIN-LIKE 2"/>
    <property type="match status" value="1"/>
</dbReference>
<dbReference type="GO" id="GO:0010073">
    <property type="term" value="P:meristem maintenance"/>
    <property type="evidence" value="ECO:0007669"/>
    <property type="project" value="InterPro"/>
</dbReference>
<reference evidence="3 4" key="1">
    <citation type="submission" date="2019-09" db="EMBL/GenBank/DDBJ databases">
        <authorList>
            <person name="Ou C."/>
        </authorList>
    </citation>
    <scope>NUCLEOTIDE SEQUENCE [LARGE SCALE GENOMIC DNA]</scope>
    <source>
        <strain evidence="3">S2</strain>
        <tissue evidence="3">Leaf</tissue>
    </source>
</reference>
<reference evidence="3 4" key="2">
    <citation type="submission" date="2019-11" db="EMBL/GenBank/DDBJ databases">
        <title>A de novo genome assembly of a pear dwarfing rootstock.</title>
        <authorList>
            <person name="Wang F."/>
            <person name="Wang J."/>
            <person name="Li S."/>
            <person name="Zhang Y."/>
            <person name="Fang M."/>
            <person name="Ma L."/>
            <person name="Zhao Y."/>
            <person name="Jiang S."/>
        </authorList>
    </citation>
    <scope>NUCLEOTIDE SEQUENCE [LARGE SCALE GENOMIC DNA]</scope>
    <source>
        <strain evidence="3">S2</strain>
        <tissue evidence="3">Leaf</tissue>
    </source>
</reference>
<keyword evidence="4" id="KW-1185">Reference proteome</keyword>
<evidence type="ECO:0000256" key="1">
    <source>
        <dbReference type="SAM" id="MobiDB-lite"/>
    </source>
</evidence>
<dbReference type="InterPro" id="IPR019557">
    <property type="entry name" value="AminoTfrase-like_pln_mobile"/>
</dbReference>
<feature type="compositionally biased region" description="Basic and acidic residues" evidence="1">
    <location>
        <begin position="539"/>
        <end position="549"/>
    </location>
</feature>
<feature type="region of interest" description="Disordered" evidence="1">
    <location>
        <begin position="660"/>
        <end position="705"/>
    </location>
</feature>
<sequence>MASFISKLSEEINKCKDFIDRNTIKTVRFEDDMAASHQILGPIFKDAVPSCITDLLKEQCLTPLLQGLDWSKWSLARPQGAWPSTTTAWAAWVDRMRSFFGEEWKALGIYDAIMLSTMEITMDKELLMAALTLWCSATNTMILPFGPLGPTVLDVSAILGTSPSGLPIDAALSGCPSSLDLKALFDERAVETLSRGDREPSREEVHKLHKNFFNYNTLILHFAGRGEENLRKGEHEAFLFYWYNKFICCTRSNKCLVENMPVAQALASGHSLAFSPAILANLFRCLAETTINKIDPHQNGPLWVFQLWLQIYFSTLRPEIPAFQRSAALGPQLASRPAPPHRADEVLKHFFSLDVLSDDEFLVCRRQEYPASIGLPTAAWAEAEDAGLRQSWGSIVLARDLPLGCPVPLLTSRSLLSRGRLSGSSERECRSMEQEFQDRCKKFRPRPIVPESLGTETFGDWWDEYTCDFFGASVEDVVSKVFGDRPELASSTQPKESAQGGRGAKKVEVVAAAARVKKLAPKRKTIATERPIPSKRPHREAEPEIDALRPSKRVKKLAKKGDREIHVVSSDVTGTPASAGSPTVPVAPASPFPISPVVPLPGATADPIVAPAPASEPAVAPAMGNPAAPIGAPSTPTVILEDIESESDEVPLERRRGRVNSSLVHPPPVVEATARPTPPAADRGKRPMADPEATAESPIHPQDADLPIPPQEVSSAYVSLLFFVLIFQ</sequence>
<dbReference type="AlphaFoldDB" id="A0A5N5FT44"/>
<feature type="region of interest" description="Disordered" evidence="1">
    <location>
        <begin position="521"/>
        <end position="562"/>
    </location>
</feature>
<evidence type="ECO:0000313" key="4">
    <source>
        <dbReference type="Proteomes" id="UP000327157"/>
    </source>
</evidence>
<protein>
    <submittedName>
        <fullName evidence="3">Proline-rich protein 12-like</fullName>
    </submittedName>
</protein>
<comment type="caution">
    <text evidence="3">The sequence shown here is derived from an EMBL/GenBank/DDBJ whole genome shotgun (WGS) entry which is preliminary data.</text>
</comment>
<accession>A0A5N5FT44</accession>
<evidence type="ECO:0000259" key="2">
    <source>
        <dbReference type="Pfam" id="PF10536"/>
    </source>
</evidence>
<dbReference type="PANTHER" id="PTHR46033:SF65">
    <property type="entry name" value="AMINOTRANSFERASE-LIKE PLANT MOBILE DOMAIN-CONTAINING PROTEIN"/>
    <property type="match status" value="1"/>
</dbReference>
<dbReference type="Proteomes" id="UP000327157">
    <property type="component" value="Unassembled WGS sequence"/>
</dbReference>
<dbReference type="Pfam" id="PF10536">
    <property type="entry name" value="PMD"/>
    <property type="match status" value="1"/>
</dbReference>